<dbReference type="Proteomes" id="UP001215280">
    <property type="component" value="Unassembled WGS sequence"/>
</dbReference>
<protein>
    <submittedName>
        <fullName evidence="1">Uncharacterized protein</fullName>
    </submittedName>
</protein>
<evidence type="ECO:0000313" key="2">
    <source>
        <dbReference type="Proteomes" id="UP001215280"/>
    </source>
</evidence>
<accession>A0AAD7K094</accession>
<keyword evidence="2" id="KW-1185">Reference proteome</keyword>
<sequence>MPSQGPIGINTRLPLSRGVDGVCLHDLNQGCVSLRTRRHTSTKPQPLFRRATGQIPHKSSTIEKHQVAVVMNINLSRLHWSTLIYVHGHGVAQGVDKISVYEGWEHKIEPCPSQFNRKIISQLGPLQYFCVKGEDCFNNTGASAMAMGSWCLHGVCPTLAMPWYLRDGNPVNTQTCSWGCYRVYRAQNKLHRDFTLNPNKNLGPGGKTVTKQICGSSERWYWFKE</sequence>
<dbReference type="EMBL" id="JARJLG010000014">
    <property type="protein sequence ID" value="KAJ7775594.1"/>
    <property type="molecule type" value="Genomic_DNA"/>
</dbReference>
<dbReference type="AlphaFoldDB" id="A0AAD7K094"/>
<proteinExistence type="predicted"/>
<evidence type="ECO:0000313" key="1">
    <source>
        <dbReference type="EMBL" id="KAJ7775594.1"/>
    </source>
</evidence>
<organism evidence="1 2">
    <name type="scientific">Mycena maculata</name>
    <dbReference type="NCBI Taxonomy" id="230809"/>
    <lineage>
        <taxon>Eukaryota</taxon>
        <taxon>Fungi</taxon>
        <taxon>Dikarya</taxon>
        <taxon>Basidiomycota</taxon>
        <taxon>Agaricomycotina</taxon>
        <taxon>Agaricomycetes</taxon>
        <taxon>Agaricomycetidae</taxon>
        <taxon>Agaricales</taxon>
        <taxon>Marasmiineae</taxon>
        <taxon>Mycenaceae</taxon>
        <taxon>Mycena</taxon>
    </lineage>
</organism>
<reference evidence="1" key="1">
    <citation type="submission" date="2023-03" db="EMBL/GenBank/DDBJ databases">
        <title>Massive genome expansion in bonnet fungi (Mycena s.s.) driven by repeated elements and novel gene families across ecological guilds.</title>
        <authorList>
            <consortium name="Lawrence Berkeley National Laboratory"/>
            <person name="Harder C.B."/>
            <person name="Miyauchi S."/>
            <person name="Viragh M."/>
            <person name="Kuo A."/>
            <person name="Thoen E."/>
            <person name="Andreopoulos B."/>
            <person name="Lu D."/>
            <person name="Skrede I."/>
            <person name="Drula E."/>
            <person name="Henrissat B."/>
            <person name="Morin E."/>
            <person name="Kohler A."/>
            <person name="Barry K."/>
            <person name="LaButti K."/>
            <person name="Morin E."/>
            <person name="Salamov A."/>
            <person name="Lipzen A."/>
            <person name="Mereny Z."/>
            <person name="Hegedus B."/>
            <person name="Baldrian P."/>
            <person name="Stursova M."/>
            <person name="Weitz H."/>
            <person name="Taylor A."/>
            <person name="Grigoriev I.V."/>
            <person name="Nagy L.G."/>
            <person name="Martin F."/>
            <person name="Kauserud H."/>
        </authorList>
    </citation>
    <scope>NUCLEOTIDE SEQUENCE</scope>
    <source>
        <strain evidence="1">CBHHK188m</strain>
    </source>
</reference>
<gene>
    <name evidence="1" type="ORF">DFH07DRAFT_767014</name>
</gene>
<name>A0AAD7K094_9AGAR</name>
<comment type="caution">
    <text evidence="1">The sequence shown here is derived from an EMBL/GenBank/DDBJ whole genome shotgun (WGS) entry which is preliminary data.</text>
</comment>